<dbReference type="EMBL" id="JACSZT010000007">
    <property type="protein sequence ID" value="MBC6498787.1"/>
    <property type="molecule type" value="Genomic_DNA"/>
</dbReference>
<evidence type="ECO:0000256" key="3">
    <source>
        <dbReference type="ARBA" id="ARBA00022840"/>
    </source>
</evidence>
<accession>A0A7M3I2C3</accession>
<proteinExistence type="predicted"/>
<reference evidence="4" key="1">
    <citation type="submission" date="2020-08" db="EMBL/GenBank/DDBJ databases">
        <title>Complete genome sequence of Weissella confusa strain FS54 provides insights into metabolic potential.</title>
        <authorList>
            <person name="Fhoula I."/>
            <person name="Najjari A."/>
            <person name="Lekired A."/>
            <person name="Bessrour-Aouam N."/>
            <person name="Jaballah S."/>
            <person name="Klibi N."/>
            <person name="Ouzari H.-I."/>
        </authorList>
    </citation>
    <scope>NUCLEOTIDE SEQUENCE</scope>
    <source>
        <strain evidence="4">FS54</strain>
    </source>
</reference>
<name>A0A7M3I2C3_WEICO</name>
<keyword evidence="2" id="KW-0378">Hydrolase</keyword>
<dbReference type="InterPro" id="IPR045455">
    <property type="entry name" value="NrS-1_pol-like_helicase"/>
</dbReference>
<dbReference type="GO" id="GO:0005524">
    <property type="term" value="F:ATP binding"/>
    <property type="evidence" value="ECO:0007669"/>
    <property type="project" value="UniProtKB-KW"/>
</dbReference>
<dbReference type="RefSeq" id="WP_135473943.1">
    <property type="nucleotide sequence ID" value="NZ_JAAOCL010000011.1"/>
</dbReference>
<organism evidence="4 5">
    <name type="scientific">Weissella confusa</name>
    <name type="common">Lactobacillus confusus</name>
    <dbReference type="NCBI Taxonomy" id="1583"/>
    <lineage>
        <taxon>Bacteria</taxon>
        <taxon>Bacillati</taxon>
        <taxon>Bacillota</taxon>
        <taxon>Bacilli</taxon>
        <taxon>Lactobacillales</taxon>
        <taxon>Lactobacillaceae</taxon>
        <taxon>Weissella</taxon>
    </lineage>
</organism>
<keyword evidence="3" id="KW-0067">ATP-binding</keyword>
<dbReference type="Pfam" id="PF19263">
    <property type="entry name" value="DUF5906"/>
    <property type="match status" value="1"/>
</dbReference>
<dbReference type="SUPFAM" id="SSF52540">
    <property type="entry name" value="P-loop containing nucleoside triphosphate hydrolases"/>
    <property type="match status" value="1"/>
</dbReference>
<evidence type="ECO:0000313" key="4">
    <source>
        <dbReference type="EMBL" id="MBC6498787.1"/>
    </source>
</evidence>
<sequence length="545" mass="61642">MEFNEEELAMMQKQINDNATDKNLTKQERYAHAKAAAEATITEAKRDASVTNATPLIEEQLAAVNKNTPAWLWHSFDGKKSKIETNLKFAEFRNDLSETHPIIVGTERYAVGVHFNGKYWREYKKDSEASKDISSTTMRMLGDYGLVESLPSGNITKLSTFNSSYILEPNEHIDFDDPNLVNFQNGTLNLEEMKVHEYRKEDYLTRMLPVEVRESVDGGLVAEYAHYLLGDEEKTLSEWFGYMMFADATTLNYLVFMTGVGGNGKSTLLNTLLSAFGEYGSSVTFSQLSDDSKAGQYLDNLAHSYANILTEPDTKMNNQALTMLKKLSAGDPLQANPKYRSPYMFQNRAKFLISANSDLPTFPDTEEYHRRLVLLNASAPALRSLPDDKAMDVKTKYAPAKLREALPEYIYYSIGLAKTAIANKRLTLLPSTQARVTNWLQGNDLISEFTHETLKPITGTNGVTLKYLYEHFKSFYADVVGDDHVINMTQFKKELTKKGYEFEMSARKGAEHDAQLVDDWNVNKRNRLKGYGMEQVNLNLTIGAM</sequence>
<dbReference type="InterPro" id="IPR051620">
    <property type="entry name" value="ORF904-like_C"/>
</dbReference>
<dbReference type="PANTHER" id="PTHR35372:SF2">
    <property type="entry name" value="SF3 HELICASE DOMAIN-CONTAINING PROTEIN"/>
    <property type="match status" value="1"/>
</dbReference>
<evidence type="ECO:0000313" key="5">
    <source>
        <dbReference type="Proteomes" id="UP000650485"/>
    </source>
</evidence>
<dbReference type="Gene3D" id="3.40.50.300">
    <property type="entry name" value="P-loop containing nucleotide triphosphate hydrolases"/>
    <property type="match status" value="1"/>
</dbReference>
<dbReference type="PROSITE" id="PS51206">
    <property type="entry name" value="SF3_HELICASE_1"/>
    <property type="match status" value="1"/>
</dbReference>
<dbReference type="Proteomes" id="UP000650485">
    <property type="component" value="Unassembled WGS sequence"/>
</dbReference>
<dbReference type="InterPro" id="IPR027417">
    <property type="entry name" value="P-loop_NTPase"/>
</dbReference>
<dbReference type="GO" id="GO:0016787">
    <property type="term" value="F:hydrolase activity"/>
    <property type="evidence" value="ECO:0007669"/>
    <property type="project" value="UniProtKB-KW"/>
</dbReference>
<dbReference type="InterPro" id="IPR014818">
    <property type="entry name" value="Phage/plasmid_primase_P4_C"/>
</dbReference>
<dbReference type="InterPro" id="IPR014015">
    <property type="entry name" value="Helicase_SF3_DNA-vir"/>
</dbReference>
<dbReference type="PANTHER" id="PTHR35372">
    <property type="entry name" value="ATP BINDING PROTEIN-RELATED"/>
    <property type="match status" value="1"/>
</dbReference>
<keyword evidence="1" id="KW-0547">Nucleotide-binding</keyword>
<gene>
    <name evidence="4" type="ORF">H7R52_08865</name>
</gene>
<protein>
    <submittedName>
        <fullName evidence="4">Uncharacterized protein</fullName>
    </submittedName>
</protein>
<comment type="caution">
    <text evidence="4">The sequence shown here is derived from an EMBL/GenBank/DDBJ whole genome shotgun (WGS) entry which is preliminary data.</text>
</comment>
<evidence type="ECO:0000256" key="1">
    <source>
        <dbReference type="ARBA" id="ARBA00022741"/>
    </source>
</evidence>
<dbReference type="Pfam" id="PF08706">
    <property type="entry name" value="D5_N"/>
    <property type="match status" value="1"/>
</dbReference>
<dbReference type="AlphaFoldDB" id="A0A7M3I2C3"/>
<evidence type="ECO:0000256" key="2">
    <source>
        <dbReference type="ARBA" id="ARBA00022801"/>
    </source>
</evidence>